<evidence type="ECO:0000256" key="1">
    <source>
        <dbReference type="SAM" id="Phobius"/>
    </source>
</evidence>
<organism evidence="2 3">
    <name type="scientific">Pseudonocardia alaniniphila</name>
    <dbReference type="NCBI Taxonomy" id="75291"/>
    <lineage>
        <taxon>Bacteria</taxon>
        <taxon>Bacillati</taxon>
        <taxon>Actinomycetota</taxon>
        <taxon>Actinomycetes</taxon>
        <taxon>Pseudonocardiales</taxon>
        <taxon>Pseudonocardiaceae</taxon>
        <taxon>Pseudonocardia</taxon>
    </lineage>
</organism>
<dbReference type="EMBL" id="JAKXMK010000007">
    <property type="protein sequence ID" value="MCH6165895.1"/>
    <property type="molecule type" value="Genomic_DNA"/>
</dbReference>
<dbReference type="Proteomes" id="UP001299970">
    <property type="component" value="Unassembled WGS sequence"/>
</dbReference>
<keyword evidence="3" id="KW-1185">Reference proteome</keyword>
<accession>A0ABS9TBG4</accession>
<gene>
    <name evidence="2" type="ORF">MMF94_09390</name>
</gene>
<protein>
    <submittedName>
        <fullName evidence="2">Uncharacterized protein</fullName>
    </submittedName>
</protein>
<reference evidence="2 3" key="1">
    <citation type="submission" date="2022-03" db="EMBL/GenBank/DDBJ databases">
        <title>Pseudonocardia alaer sp. nov., a novel actinomycete isolated from reed forest soil.</title>
        <authorList>
            <person name="Wang L."/>
        </authorList>
    </citation>
    <scope>NUCLEOTIDE SEQUENCE [LARGE SCALE GENOMIC DNA]</scope>
    <source>
        <strain evidence="2 3">Y-16303</strain>
    </source>
</reference>
<sequence>MGNETLLTMVAVAGIAVLLGIALIIGRGDITARSGAWKRIAAARHANWLQEQDLRSMLDQPRCAECPMNRMWP</sequence>
<keyword evidence="1" id="KW-0472">Membrane</keyword>
<dbReference type="RefSeq" id="WP_241035919.1">
    <property type="nucleotide sequence ID" value="NZ_BAAAJF010000078.1"/>
</dbReference>
<name>A0ABS9TBG4_9PSEU</name>
<keyword evidence="1" id="KW-0812">Transmembrane</keyword>
<feature type="transmembrane region" description="Helical" evidence="1">
    <location>
        <begin position="6"/>
        <end position="25"/>
    </location>
</feature>
<proteinExistence type="predicted"/>
<evidence type="ECO:0000313" key="2">
    <source>
        <dbReference type="EMBL" id="MCH6165895.1"/>
    </source>
</evidence>
<keyword evidence="1" id="KW-1133">Transmembrane helix</keyword>
<comment type="caution">
    <text evidence="2">The sequence shown here is derived from an EMBL/GenBank/DDBJ whole genome shotgun (WGS) entry which is preliminary data.</text>
</comment>
<evidence type="ECO:0000313" key="3">
    <source>
        <dbReference type="Proteomes" id="UP001299970"/>
    </source>
</evidence>